<dbReference type="RefSeq" id="WP_013424614.1">
    <property type="nucleotide sequence ID" value="NC_014666.1"/>
</dbReference>
<protein>
    <submittedName>
        <fullName evidence="3">Uncharacterized protein</fullName>
    </submittedName>
</protein>
<dbReference type="InParanoid" id="E3IZ69"/>
<keyword evidence="4" id="KW-1185">Reference proteome</keyword>
<organism evidence="3 4">
    <name type="scientific">Pseudofrankia inefficax (strain DSM 45817 / CECT 9037 / DDB 130130 / EuI1c)</name>
    <name type="common">Frankia inefficax</name>
    <dbReference type="NCBI Taxonomy" id="298654"/>
    <lineage>
        <taxon>Bacteria</taxon>
        <taxon>Bacillati</taxon>
        <taxon>Actinomycetota</taxon>
        <taxon>Actinomycetes</taxon>
        <taxon>Frankiales</taxon>
        <taxon>Frankiaceae</taxon>
        <taxon>Pseudofrankia</taxon>
    </lineage>
</organism>
<name>E3IZ69_PSEI1</name>
<keyword evidence="2" id="KW-0472">Membrane</keyword>
<keyword evidence="2" id="KW-1133">Transmembrane helix</keyword>
<gene>
    <name evidence="3" type="ordered locus">FraEuI1c_3487</name>
</gene>
<dbReference type="Proteomes" id="UP000002484">
    <property type="component" value="Chromosome"/>
</dbReference>
<proteinExistence type="predicted"/>
<feature type="region of interest" description="Disordered" evidence="1">
    <location>
        <begin position="38"/>
        <end position="115"/>
    </location>
</feature>
<dbReference type="AlphaFoldDB" id="E3IZ69"/>
<dbReference type="KEGG" id="fri:FraEuI1c_3487"/>
<dbReference type="EMBL" id="CP002299">
    <property type="protein sequence ID" value="ADP81496.1"/>
    <property type="molecule type" value="Genomic_DNA"/>
</dbReference>
<evidence type="ECO:0000256" key="2">
    <source>
        <dbReference type="SAM" id="Phobius"/>
    </source>
</evidence>
<keyword evidence="2" id="KW-0812">Transmembrane</keyword>
<feature type="transmembrane region" description="Helical" evidence="2">
    <location>
        <begin position="6"/>
        <end position="29"/>
    </location>
</feature>
<evidence type="ECO:0000256" key="1">
    <source>
        <dbReference type="SAM" id="MobiDB-lite"/>
    </source>
</evidence>
<evidence type="ECO:0000313" key="3">
    <source>
        <dbReference type="EMBL" id="ADP81496.1"/>
    </source>
</evidence>
<accession>E3IZ69</accession>
<feature type="compositionally biased region" description="Polar residues" evidence="1">
    <location>
        <begin position="106"/>
        <end position="115"/>
    </location>
</feature>
<evidence type="ECO:0000313" key="4">
    <source>
        <dbReference type="Proteomes" id="UP000002484"/>
    </source>
</evidence>
<dbReference type="STRING" id="298654.FraEuI1c_3487"/>
<reference evidence="3 4" key="1">
    <citation type="submission" date="2010-10" db="EMBL/GenBank/DDBJ databases">
        <title>Complete sequence of Frankia sp. EuI1c.</title>
        <authorList>
            <consortium name="US DOE Joint Genome Institute"/>
            <person name="Lucas S."/>
            <person name="Copeland A."/>
            <person name="Lapidus A."/>
            <person name="Cheng J.-F."/>
            <person name="Bruce D."/>
            <person name="Goodwin L."/>
            <person name="Pitluck S."/>
            <person name="Chertkov O."/>
            <person name="Detter J.C."/>
            <person name="Han C."/>
            <person name="Tapia R."/>
            <person name="Land M."/>
            <person name="Hauser L."/>
            <person name="Jeffries C."/>
            <person name="Kyrpides N."/>
            <person name="Ivanova N."/>
            <person name="Mikhailova N."/>
            <person name="Beauchemin N."/>
            <person name="Sen A."/>
            <person name="Sur S.A."/>
            <person name="Gtari M."/>
            <person name="Wall L."/>
            <person name="Tisa L."/>
            <person name="Woyke T."/>
        </authorList>
    </citation>
    <scope>NUCLEOTIDE SEQUENCE [LARGE SCALE GENOMIC DNA]</scope>
    <source>
        <strain evidence="4">DSM 45817 / CECT 9037 / EuI1c</strain>
    </source>
</reference>
<sequence>MHSGLEWGRVLIAVLLLGCLFAVPAIVVLRDQRRDLRRFGPGSLSRPVRYTPEGKSFREGLPLPPAGGLADRTTGGPADRAADDLLTKPLLGGGAVLRPTPGAEVSATSTAAERR</sequence>
<dbReference type="HOGENOM" id="CLU_2105397_0_0_11"/>